<dbReference type="OrthoDB" id="9798990at2"/>
<dbReference type="RefSeq" id="WP_019963315.1">
    <property type="nucleotide sequence ID" value="NZ_CP013068.1"/>
</dbReference>
<evidence type="ECO:0000256" key="3">
    <source>
        <dbReference type="ARBA" id="ARBA00022723"/>
    </source>
</evidence>
<dbReference type="Gene3D" id="3.40.50.1010">
    <property type="entry name" value="5'-nuclease"/>
    <property type="match status" value="1"/>
</dbReference>
<feature type="binding site" evidence="5">
    <location>
        <position position="103"/>
    </location>
    <ligand>
        <name>Mg(2+)</name>
        <dbReference type="ChEBI" id="CHEBI:18420"/>
    </ligand>
</feature>
<dbReference type="EMBL" id="UGSK01000001">
    <property type="protein sequence ID" value="SUA99728.1"/>
    <property type="molecule type" value="Genomic_DNA"/>
</dbReference>
<comment type="cofactor">
    <cofactor evidence="5">
        <name>Mg(2+)</name>
        <dbReference type="ChEBI" id="CHEBI:18420"/>
    </cofactor>
</comment>
<dbReference type="Proteomes" id="UP000064921">
    <property type="component" value="Chromosome"/>
</dbReference>
<protein>
    <recommendedName>
        <fullName evidence="5">Ribonuclease VapC</fullName>
        <shortName evidence="5">RNase VapC</shortName>
        <ecNumber evidence="5">3.1.-.-</ecNumber>
    </recommendedName>
    <alternativeName>
        <fullName evidence="5">Toxin VapC</fullName>
    </alternativeName>
</protein>
<reference evidence="8 10" key="2">
    <citation type="submission" date="2018-06" db="EMBL/GenBank/DDBJ databases">
        <authorList>
            <consortium name="Pathogen Informatics"/>
            <person name="Doyle S."/>
        </authorList>
    </citation>
    <scope>NUCLEOTIDE SEQUENCE [LARGE SCALE GENOMIC DNA]</scope>
    <source>
        <strain evidence="8 10">NCTC13350</strain>
    </source>
</reference>
<keyword evidence="5" id="KW-0460">Magnesium</keyword>
<feature type="binding site" evidence="5">
    <location>
        <position position="8"/>
    </location>
    <ligand>
        <name>Mg(2+)</name>
        <dbReference type="ChEBI" id="CHEBI:18420"/>
    </ligand>
</feature>
<dbReference type="InterPro" id="IPR052919">
    <property type="entry name" value="TA_system_RNase"/>
</dbReference>
<dbReference type="Pfam" id="PF01850">
    <property type="entry name" value="PIN"/>
    <property type="match status" value="1"/>
</dbReference>
<keyword evidence="1 5" id="KW-1277">Toxin-antitoxin system</keyword>
<organism evidence="7 9">
    <name type="scientific">Pannonibacter phragmitetus</name>
    <dbReference type="NCBI Taxonomy" id="121719"/>
    <lineage>
        <taxon>Bacteria</taxon>
        <taxon>Pseudomonadati</taxon>
        <taxon>Pseudomonadota</taxon>
        <taxon>Alphaproteobacteria</taxon>
        <taxon>Hyphomicrobiales</taxon>
        <taxon>Stappiaceae</taxon>
        <taxon>Pannonibacter</taxon>
    </lineage>
</organism>
<dbReference type="KEGG" id="pphr:APZ00_02170"/>
<evidence type="ECO:0000256" key="4">
    <source>
        <dbReference type="ARBA" id="ARBA00022801"/>
    </source>
</evidence>
<dbReference type="AlphaFoldDB" id="A0A0U3Q0D0"/>
<dbReference type="InterPro" id="IPR029060">
    <property type="entry name" value="PIN-like_dom_sf"/>
</dbReference>
<dbReference type="EC" id="3.1.-.-" evidence="5"/>
<evidence type="ECO:0000256" key="2">
    <source>
        <dbReference type="ARBA" id="ARBA00022722"/>
    </source>
</evidence>
<dbReference type="EMBL" id="CP013068">
    <property type="protein sequence ID" value="ALV26025.1"/>
    <property type="molecule type" value="Genomic_DNA"/>
</dbReference>
<feature type="domain" description="PIN" evidence="6">
    <location>
        <begin position="6"/>
        <end position="126"/>
    </location>
</feature>
<dbReference type="Proteomes" id="UP000255000">
    <property type="component" value="Unassembled WGS sequence"/>
</dbReference>
<proteinExistence type="inferred from homology"/>
<dbReference type="SUPFAM" id="SSF88723">
    <property type="entry name" value="PIN domain-like"/>
    <property type="match status" value="1"/>
</dbReference>
<name>A0A0U3Q0D0_9HYPH</name>
<dbReference type="CDD" id="cd09872">
    <property type="entry name" value="PIN_Sll0205-like"/>
    <property type="match status" value="1"/>
</dbReference>
<gene>
    <name evidence="5" type="primary">vapC</name>
    <name evidence="7" type="ORF">APZ00_02170</name>
    <name evidence="8" type="ORF">NCTC13350_00630</name>
</gene>
<evidence type="ECO:0000313" key="10">
    <source>
        <dbReference type="Proteomes" id="UP000255000"/>
    </source>
</evidence>
<evidence type="ECO:0000313" key="7">
    <source>
        <dbReference type="EMBL" id="ALV26025.1"/>
    </source>
</evidence>
<keyword evidence="4 5" id="KW-0378">Hydrolase</keyword>
<dbReference type="HAMAP" id="MF_00265">
    <property type="entry name" value="VapC_Nob1"/>
    <property type="match status" value="1"/>
</dbReference>
<keyword evidence="5" id="KW-0800">Toxin</keyword>
<dbReference type="eggNOG" id="COG3744">
    <property type="taxonomic scope" value="Bacteria"/>
</dbReference>
<sequence>MSEPLLLDTCAMIWLSQGAPVSDAAMKAIGAVDTAKHPLRLSVMSAWELGVLVAKGRLASTKPPLRWFEEFVDVAGIQVEEVTAGILIASSYLPEPVHNDPMDRILIATAREHDLTIVTRDRAILAYGEAGHVRTLAC</sequence>
<dbReference type="InterPro" id="IPR041705">
    <property type="entry name" value="PIN_Sll0205"/>
</dbReference>
<dbReference type="GO" id="GO:0016787">
    <property type="term" value="F:hydrolase activity"/>
    <property type="evidence" value="ECO:0007669"/>
    <property type="project" value="UniProtKB-KW"/>
</dbReference>
<keyword evidence="3 5" id="KW-0479">Metal-binding</keyword>
<keyword evidence="2 5" id="KW-0540">Nuclease</keyword>
<dbReference type="InterPro" id="IPR022907">
    <property type="entry name" value="VapC_family"/>
</dbReference>
<dbReference type="InterPro" id="IPR002716">
    <property type="entry name" value="PIN_dom"/>
</dbReference>
<dbReference type="STRING" id="121719.APZ00_02170"/>
<evidence type="ECO:0000313" key="8">
    <source>
        <dbReference type="EMBL" id="SUA99728.1"/>
    </source>
</evidence>
<evidence type="ECO:0000256" key="5">
    <source>
        <dbReference type="HAMAP-Rule" id="MF_00265"/>
    </source>
</evidence>
<evidence type="ECO:0000313" key="9">
    <source>
        <dbReference type="Proteomes" id="UP000064921"/>
    </source>
</evidence>
<keyword evidence="9" id="KW-1185">Reference proteome</keyword>
<evidence type="ECO:0000259" key="6">
    <source>
        <dbReference type="Pfam" id="PF01850"/>
    </source>
</evidence>
<accession>A0A0U3Q0D0</accession>
<dbReference type="GO" id="GO:0090729">
    <property type="term" value="F:toxin activity"/>
    <property type="evidence" value="ECO:0007669"/>
    <property type="project" value="UniProtKB-KW"/>
</dbReference>
<evidence type="ECO:0000256" key="1">
    <source>
        <dbReference type="ARBA" id="ARBA00022649"/>
    </source>
</evidence>
<dbReference type="GO" id="GO:0000287">
    <property type="term" value="F:magnesium ion binding"/>
    <property type="evidence" value="ECO:0007669"/>
    <property type="project" value="UniProtKB-UniRule"/>
</dbReference>
<reference evidence="7 9" key="1">
    <citation type="submission" date="2015-10" db="EMBL/GenBank/DDBJ databases">
        <title>The world's first case of liver abscess caused by Pannonibacter phragmitetus.</title>
        <authorList>
            <person name="Ming D."/>
            <person name="Wang M."/>
            <person name="Zhou Y."/>
            <person name="Jiang T."/>
            <person name="Hu S."/>
        </authorList>
    </citation>
    <scope>NUCLEOTIDE SEQUENCE [LARGE SCALE GENOMIC DNA]</scope>
    <source>
        <strain evidence="7 9">31801</strain>
    </source>
</reference>
<dbReference type="PANTHER" id="PTHR36173:SF1">
    <property type="entry name" value="RIBONUCLEASE VAPC22"/>
    <property type="match status" value="1"/>
</dbReference>
<comment type="function">
    <text evidence="5">Toxic component of a toxin-antitoxin (TA) system. An RNase.</text>
</comment>
<comment type="similarity">
    <text evidence="5">Belongs to the PINc/VapC protein family.</text>
</comment>
<dbReference type="GO" id="GO:0004540">
    <property type="term" value="F:RNA nuclease activity"/>
    <property type="evidence" value="ECO:0007669"/>
    <property type="project" value="InterPro"/>
</dbReference>
<dbReference type="PANTHER" id="PTHR36173">
    <property type="entry name" value="RIBONUCLEASE VAPC16-RELATED"/>
    <property type="match status" value="1"/>
</dbReference>